<dbReference type="InterPro" id="IPR019405">
    <property type="entry name" value="Lactonase_7-beta_prop"/>
</dbReference>
<comment type="caution">
    <text evidence="2">The sequence shown here is derived from an EMBL/GenBank/DDBJ whole genome shotgun (WGS) entry which is preliminary data.</text>
</comment>
<dbReference type="Pfam" id="PF10282">
    <property type="entry name" value="Lactonase"/>
    <property type="match status" value="1"/>
</dbReference>
<reference evidence="2 3" key="1">
    <citation type="journal article" date="2013" name="Stand. Genomic Sci.">
        <title>Genomic Encyclopedia of Type Strains, Phase I: The one thousand microbial genomes (KMG-I) project.</title>
        <authorList>
            <person name="Kyrpides N.C."/>
            <person name="Woyke T."/>
            <person name="Eisen J.A."/>
            <person name="Garrity G."/>
            <person name="Lilburn T.G."/>
            <person name="Beck B.J."/>
            <person name="Whitman W.B."/>
            <person name="Hugenholtz P."/>
            <person name="Klenk H.P."/>
        </authorList>
    </citation>
    <scope>NUCLEOTIDE SEQUENCE [LARGE SCALE GENOMIC DNA]</scope>
    <source>
        <strain evidence="2 3">DSM 13484</strain>
    </source>
</reference>
<keyword evidence="1" id="KW-0732">Signal</keyword>
<gene>
    <name evidence="2" type="ORF">LX66_5185</name>
</gene>
<dbReference type="PANTHER" id="PTHR47197">
    <property type="entry name" value="PROTEIN NIRF"/>
    <property type="match status" value="1"/>
</dbReference>
<name>A0A562SPL8_CHIJA</name>
<feature type="signal peptide" evidence="1">
    <location>
        <begin position="1"/>
        <end position="22"/>
    </location>
</feature>
<dbReference type="EMBL" id="VLLG01000006">
    <property type="protein sequence ID" value="TWI82610.1"/>
    <property type="molecule type" value="Genomic_DNA"/>
</dbReference>
<dbReference type="InterPro" id="IPR011048">
    <property type="entry name" value="Haem_d1_sf"/>
</dbReference>
<evidence type="ECO:0000256" key="1">
    <source>
        <dbReference type="SAM" id="SignalP"/>
    </source>
</evidence>
<dbReference type="NCBIfam" id="TIGR02276">
    <property type="entry name" value="beta_rpt_yvtn"/>
    <property type="match status" value="2"/>
</dbReference>
<dbReference type="Gene3D" id="2.130.10.10">
    <property type="entry name" value="YVTN repeat-like/Quinoprotein amine dehydrogenase"/>
    <property type="match status" value="2"/>
</dbReference>
<sequence length="363" mass="38457">MKLTRRYAFVMAGFALLALAFASCRKHKMMEDDMGGMEEKNIDYPAVYVVNGESNSLSVINLNTQMLTETIDLMTSGNSAIMWPHHISISGSGSWARLAIGVPGVDLSAGHAGGMPDMKGRVLVMDAVKGTILKEVEVPTMNHNAAFSPDGKEIWTSQMEMSGKVLVYDAATYTLKNTIQVGMEPAEVTFSADGTRAYVANGGDNTVSVIDPATKAIISTLPVGANPVGAWVGYDGKMYLDNEDGKSISVIDVAGNTVVQTINLGFTPGSAAHNPKAKELWVTDPDNGKVHYWSWDAAAGAWKHGGVFDTGAGAHAVAFTSDGGTAYVTNQLSASVSVIKVSDHSRIKDISVGKKPNGIVIKQ</sequence>
<evidence type="ECO:0000313" key="3">
    <source>
        <dbReference type="Proteomes" id="UP000316778"/>
    </source>
</evidence>
<dbReference type="Proteomes" id="UP000316778">
    <property type="component" value="Unassembled WGS sequence"/>
</dbReference>
<dbReference type="RefSeq" id="WP_211366550.1">
    <property type="nucleotide sequence ID" value="NZ_BAAAFY010000006.1"/>
</dbReference>
<dbReference type="InterPro" id="IPR051200">
    <property type="entry name" value="Host-pathogen_enzymatic-act"/>
</dbReference>
<keyword evidence="3" id="KW-1185">Reference proteome</keyword>
<dbReference type="PANTHER" id="PTHR47197:SF3">
    <property type="entry name" value="DIHYDRO-HEME D1 DEHYDROGENASE"/>
    <property type="match status" value="1"/>
</dbReference>
<organism evidence="2 3">
    <name type="scientific">Chitinophaga japonensis</name>
    <name type="common">Flexibacter japonensis</name>
    <dbReference type="NCBI Taxonomy" id="104662"/>
    <lineage>
        <taxon>Bacteria</taxon>
        <taxon>Pseudomonadati</taxon>
        <taxon>Bacteroidota</taxon>
        <taxon>Chitinophagia</taxon>
        <taxon>Chitinophagales</taxon>
        <taxon>Chitinophagaceae</taxon>
        <taxon>Chitinophaga</taxon>
    </lineage>
</organism>
<dbReference type="AlphaFoldDB" id="A0A562SPL8"/>
<accession>A0A562SPL8</accession>
<evidence type="ECO:0000313" key="2">
    <source>
        <dbReference type="EMBL" id="TWI82610.1"/>
    </source>
</evidence>
<dbReference type="InterPro" id="IPR015943">
    <property type="entry name" value="WD40/YVTN_repeat-like_dom_sf"/>
</dbReference>
<dbReference type="InterPro" id="IPR011964">
    <property type="entry name" value="YVTN_b-propeller_repeat"/>
</dbReference>
<feature type="chain" id="PRO_5022097401" evidence="1">
    <location>
        <begin position="23"/>
        <end position="363"/>
    </location>
</feature>
<dbReference type="PROSITE" id="PS51257">
    <property type="entry name" value="PROKAR_LIPOPROTEIN"/>
    <property type="match status" value="1"/>
</dbReference>
<protein>
    <submittedName>
        <fullName evidence="2">YVTN family beta-propeller protein</fullName>
    </submittedName>
</protein>
<dbReference type="SUPFAM" id="SSF51004">
    <property type="entry name" value="C-terminal (heme d1) domain of cytochrome cd1-nitrite reductase"/>
    <property type="match status" value="1"/>
</dbReference>
<proteinExistence type="predicted"/>